<dbReference type="Proteomes" id="UP000244677">
    <property type="component" value="Chromosome"/>
</dbReference>
<evidence type="ECO:0000256" key="1">
    <source>
        <dbReference type="ARBA" id="ARBA00022729"/>
    </source>
</evidence>
<keyword evidence="5" id="KW-1185">Reference proteome</keyword>
<keyword evidence="2" id="KW-1015">Disulfide bond</keyword>
<dbReference type="PANTHER" id="PTHR11481:SF60">
    <property type="entry name" value="IG-LIKE DOMAIN-CONTAINING PROTEIN"/>
    <property type="match status" value="1"/>
</dbReference>
<dbReference type="GO" id="GO:0006955">
    <property type="term" value="P:immune response"/>
    <property type="evidence" value="ECO:0007669"/>
    <property type="project" value="TreeGrafter"/>
</dbReference>
<dbReference type="PANTHER" id="PTHR11481">
    <property type="entry name" value="IMMUNOGLOBULIN FC RECEPTOR"/>
    <property type="match status" value="1"/>
</dbReference>
<feature type="domain" description="Ig-like" evidence="3">
    <location>
        <begin position="743"/>
        <end position="824"/>
    </location>
</feature>
<dbReference type="PROSITE" id="PS50835">
    <property type="entry name" value="IG_LIKE"/>
    <property type="match status" value="1"/>
</dbReference>
<dbReference type="EMBL" id="CP020919">
    <property type="protein sequence ID" value="AWG24545.1"/>
    <property type="molecule type" value="Genomic_DNA"/>
</dbReference>
<dbReference type="Gene3D" id="2.60.40.10">
    <property type="entry name" value="Immunoglobulins"/>
    <property type="match status" value="8"/>
</dbReference>
<evidence type="ECO:0000256" key="2">
    <source>
        <dbReference type="ARBA" id="ARBA00023157"/>
    </source>
</evidence>
<evidence type="ECO:0000259" key="3">
    <source>
        <dbReference type="PROSITE" id="PS50835"/>
    </source>
</evidence>
<accession>A0A2S1LLC9</accession>
<protein>
    <recommendedName>
        <fullName evidence="3">Ig-like domain-containing protein</fullName>
    </recommendedName>
</protein>
<dbReference type="GO" id="GO:0007166">
    <property type="term" value="P:cell surface receptor signaling pathway"/>
    <property type="evidence" value="ECO:0007669"/>
    <property type="project" value="TreeGrafter"/>
</dbReference>
<gene>
    <name evidence="4" type="ORF">FK004_04475</name>
</gene>
<reference evidence="4 5" key="1">
    <citation type="submission" date="2017-04" db="EMBL/GenBank/DDBJ databases">
        <title>Complete genome sequence of Flavobacterium kingsejong AJ004.</title>
        <authorList>
            <person name="Lee P.C."/>
        </authorList>
    </citation>
    <scope>NUCLEOTIDE SEQUENCE [LARGE SCALE GENOMIC DNA]</scope>
    <source>
        <strain evidence="4 5">AJ004</strain>
    </source>
</reference>
<dbReference type="GO" id="GO:0004888">
    <property type="term" value="F:transmembrane signaling receptor activity"/>
    <property type="evidence" value="ECO:0007669"/>
    <property type="project" value="TreeGrafter"/>
</dbReference>
<evidence type="ECO:0000313" key="4">
    <source>
        <dbReference type="EMBL" id="AWG24545.1"/>
    </source>
</evidence>
<dbReference type="InterPro" id="IPR050488">
    <property type="entry name" value="Ig_Fc_receptor"/>
</dbReference>
<keyword evidence="1" id="KW-0732">Signal</keyword>
<organism evidence="4 5">
    <name type="scientific">Flavobacterium kingsejongi</name>
    <dbReference type="NCBI Taxonomy" id="1678728"/>
    <lineage>
        <taxon>Bacteria</taxon>
        <taxon>Pseudomonadati</taxon>
        <taxon>Bacteroidota</taxon>
        <taxon>Flavobacteriia</taxon>
        <taxon>Flavobacteriales</taxon>
        <taxon>Flavobacteriaceae</taxon>
        <taxon>Flavobacterium</taxon>
    </lineage>
</organism>
<sequence>MKITLPSKTISWCFIALVFVCSTPLYSQFINAPTLGFTEACASPAFNQFNASFSYLGNFGTGNQFIVELSAPGGTFTQSTVVATLPQHTSPVPTSFSLPTNLIGGTYKIRIRSTTPAITSAASNLLFYANYMSYNQSFSINNSQPNINLCGGENYTLSIDANASAPINNPNLTYKWMRNFGEITGQTGSSIVVNQPGSYYALVNYGNCNPSSQAYSNAVTVAVSPSLTVTLTTDDNSNVICDGDDKVLVSSVQNPSYSYQWYHNDVLQPNATTDLFTATLPGNYYLKVVTGTCFYQSNTLLLTTAPITATLNLPAVSTIIPGEEKTIILTDNALQPTYQWYKDGQLLTGETSPSLITGQAGTYKVILTQNQGCLTQIERTVTLAYPLSFEAVVSAGTYQSCVSTSATLSLTELKAITANGTVDITQNNYGYALQWFQNTTAINGATTPALILNDATANGNYSLQISIPEFAPVVSNTIAIDLKITEANVLTASDPLCTEGNPVVLSSSVANVAYTYKWQKDGITIAGAVLQNYTATTSGTYTVSIQSGACTVLSNPIVLSTASITATIDGPSTDVLFPGQQKTLTTTTNALQPTYIWYRNEQVIPLQTNASIQISEPGVYRVAVTQNEDCVLTAESSVTIAYPSVFEVSIQLPPSYQECVTENVTLSMSQFTAETANGPVDLSANPYNYDFQWYKNGIAVTNATTASLILNGAETNGIYTLIVTIPDFDPVSTNAITVQLAIPNTVISTTDVLCEEGDSVLLQSNIVGTTYTYSWQKNGVTIATANQNNYTATTSGTYILTVMNGNCTTTSNTIQLQSGAISVSIQPLADLLILPNQTRILTAITSALQPTYSWYKESVLLPGENNSTLTVSQPGDYTVRVTQNQGCTLSGESQIITLVYPTGFEAEVTTAAYQECITENTSLSLSQFTALTQSGTIDLITNPYQYTFQWYKNGTPILNANATTLALVGNTASGNYQLEITIPDFSPVVSNTIALQLALENPVISTTDLLCEEGDAVLLQSNSTALGNVYSWQKNGILIPDADQNNYTATTSGTYTMIVMHGNCTATSNSITLQAGTITAAIQPLTDLVILPNQTRTLTAITSALQPTYSWYNAGVLLPGENASTLTVSQPGEYTVRVTQNQGCILNGESQIVTLVYPTGFEVGITTTAYQECSTENMTLSVDQFNALTQSGVIDLISNPYQYAFQWYKDDTPVLTANAATLALTGTADSGSYQLEITIPGFSPVLSNTLTIQLAITTIPVITTTGILCGTGDSIVLESSIQDLSFTYEWYKNGILITDADQPVYSTTTVGDYSVTIRKGNCSSTSLSYTVQTAIIDLAIQNVDNSIILPNQVITITTTTTAQQPTYEWYQNGILITGEQNSTIAATTPGTYKVIVTQTQGCILTKEAEITLVYPQGFDVAIGSNNYQECVNETATLHISQFIANTGTGTIDLLNNTYNYGYQWYKDTQPVTGATSVSLTINTAAENGNYYLEVTIPGFAAVQSNLFVLKLKLAEQAVISTTDTYCDPNSTVLLSSSVTHPWYSYAWFKTGNTTILGTQPTLTAPGLGSYYLEISYNGCTISSNTLDITPFDPSLVTIDAPEMISLVEGTTQTITASGATAYLWTSNGTVVSTTAQLTISQAGTYVLTASAGRCEVVKTITVTLLENHYTVIPNVVTPNADGSNDLWTLPEKYAYRPNVEIVIYDSKGKVVFQTVNYQNNWPTDALNLSKKTPVYYYTILENGTIIKKGSITIIK</sequence>
<dbReference type="InterPro" id="IPR007110">
    <property type="entry name" value="Ig-like_dom"/>
</dbReference>
<dbReference type="GO" id="GO:0009897">
    <property type="term" value="C:external side of plasma membrane"/>
    <property type="evidence" value="ECO:0007669"/>
    <property type="project" value="TreeGrafter"/>
</dbReference>
<dbReference type="OrthoDB" id="678019at2"/>
<evidence type="ECO:0000313" key="5">
    <source>
        <dbReference type="Proteomes" id="UP000244677"/>
    </source>
</evidence>
<dbReference type="SUPFAM" id="SSF48726">
    <property type="entry name" value="Immunoglobulin"/>
    <property type="match status" value="1"/>
</dbReference>
<dbReference type="KEGG" id="fki:FK004_04475"/>
<dbReference type="RefSeq" id="WP_108736181.1">
    <property type="nucleotide sequence ID" value="NZ_CP020919.1"/>
</dbReference>
<dbReference type="InterPro" id="IPR036179">
    <property type="entry name" value="Ig-like_dom_sf"/>
</dbReference>
<dbReference type="InterPro" id="IPR013783">
    <property type="entry name" value="Ig-like_fold"/>
</dbReference>
<dbReference type="Pfam" id="PF13585">
    <property type="entry name" value="CHU_C"/>
    <property type="match status" value="1"/>
</dbReference>
<name>A0A2S1LLC9_9FLAO</name>
<proteinExistence type="predicted"/>